<dbReference type="RefSeq" id="WP_058964159.1">
    <property type="nucleotide sequence ID" value="NZ_CABKVM010000016.1"/>
</dbReference>
<dbReference type="NCBIfam" id="TIGR00589">
    <property type="entry name" value="ogt"/>
    <property type="match status" value="1"/>
</dbReference>
<dbReference type="AlphaFoldDB" id="A0A4R1R7T1"/>
<dbReference type="GO" id="GO:0032259">
    <property type="term" value="P:methylation"/>
    <property type="evidence" value="ECO:0007669"/>
    <property type="project" value="UniProtKB-KW"/>
</dbReference>
<dbReference type="GeneID" id="97379838"/>
<evidence type="ECO:0000259" key="11">
    <source>
        <dbReference type="Pfam" id="PF02870"/>
    </source>
</evidence>
<comment type="function">
    <text evidence="9">Involved in the cellular defense against the biological effects of O6-methylguanine (O6-MeG) and O4-methylthymine (O4-MeT) in DNA. Repairs the methylated nucleobase in DNA by stoichiometrically transferring the methyl group to a cysteine residue in the enzyme. This is a suicide reaction: the enzyme is irreversibly inactivated.</text>
</comment>
<evidence type="ECO:0000256" key="7">
    <source>
        <dbReference type="ARBA" id="ARBA00023204"/>
    </source>
</evidence>
<evidence type="ECO:0000259" key="10">
    <source>
        <dbReference type="Pfam" id="PF01035"/>
    </source>
</evidence>
<dbReference type="Gene3D" id="3.30.160.70">
    <property type="entry name" value="Methylated DNA-protein cysteine methyltransferase domain"/>
    <property type="match status" value="1"/>
</dbReference>
<protein>
    <recommendedName>
        <fullName evidence="9">Methylated-DNA--protein-cysteine methyltransferase</fullName>
        <ecNumber evidence="9">2.1.1.63</ecNumber>
    </recommendedName>
    <alternativeName>
        <fullName evidence="9">6-O-methylguanine-DNA methyltransferase</fullName>
        <shortName evidence="9">MGMT</shortName>
    </alternativeName>
    <alternativeName>
        <fullName evidence="9">O-6-methylguanine-DNA-alkyltransferase</fullName>
    </alternativeName>
</protein>
<dbReference type="SUPFAM" id="SSF53155">
    <property type="entry name" value="Methylated DNA-protein cysteine methyltransferase domain"/>
    <property type="match status" value="1"/>
</dbReference>
<dbReference type="InterPro" id="IPR036631">
    <property type="entry name" value="MGMT_N_sf"/>
</dbReference>
<dbReference type="Proteomes" id="UP000295184">
    <property type="component" value="Unassembled WGS sequence"/>
</dbReference>
<dbReference type="OrthoDB" id="9802228at2"/>
<evidence type="ECO:0000256" key="8">
    <source>
        <dbReference type="ARBA" id="ARBA00049348"/>
    </source>
</evidence>
<comment type="miscellaneous">
    <text evidence="9">This enzyme catalyzes only one turnover and therefore is not strictly catalytic. According to one definition, an enzyme is a biocatalyst that acts repeatedly and over many reaction cycles.</text>
</comment>
<dbReference type="FunFam" id="1.10.10.10:FF:000214">
    <property type="entry name" value="Methylated-DNA--protein-cysteine methyltransferase"/>
    <property type="match status" value="1"/>
</dbReference>
<dbReference type="EC" id="2.1.1.63" evidence="9"/>
<dbReference type="InterPro" id="IPR001497">
    <property type="entry name" value="MethylDNA_cys_MeTrfase_AS"/>
</dbReference>
<keyword evidence="5 9" id="KW-0808">Transferase</keyword>
<comment type="catalytic activity">
    <reaction evidence="1 9">
        <text>a 4-O-methyl-thymidine in DNA + L-cysteinyl-[protein] = a thymidine in DNA + S-methyl-L-cysteinyl-[protein]</text>
        <dbReference type="Rhea" id="RHEA:53428"/>
        <dbReference type="Rhea" id="RHEA-COMP:10131"/>
        <dbReference type="Rhea" id="RHEA-COMP:10132"/>
        <dbReference type="Rhea" id="RHEA-COMP:13555"/>
        <dbReference type="Rhea" id="RHEA-COMP:13556"/>
        <dbReference type="ChEBI" id="CHEBI:29950"/>
        <dbReference type="ChEBI" id="CHEBI:82612"/>
        <dbReference type="ChEBI" id="CHEBI:137386"/>
        <dbReference type="ChEBI" id="CHEBI:137387"/>
        <dbReference type="EC" id="2.1.1.63"/>
    </reaction>
</comment>
<evidence type="ECO:0000313" key="13">
    <source>
        <dbReference type="Proteomes" id="UP000295184"/>
    </source>
</evidence>
<dbReference type="GO" id="GO:0003908">
    <property type="term" value="F:methylated-DNA-[protein]-cysteine S-methyltransferase activity"/>
    <property type="evidence" value="ECO:0007669"/>
    <property type="project" value="UniProtKB-UniRule"/>
</dbReference>
<dbReference type="Pfam" id="PF01035">
    <property type="entry name" value="DNA_binding_1"/>
    <property type="match status" value="1"/>
</dbReference>
<dbReference type="InterPro" id="IPR008332">
    <property type="entry name" value="MethylG_MeTrfase_N"/>
</dbReference>
<keyword evidence="3 9" id="KW-0963">Cytoplasm</keyword>
<comment type="similarity">
    <text evidence="2 9">Belongs to the MGMT family.</text>
</comment>
<dbReference type="PANTHER" id="PTHR10815:SF5">
    <property type="entry name" value="METHYLATED-DNA--PROTEIN-CYSTEINE METHYLTRANSFERASE"/>
    <property type="match status" value="1"/>
</dbReference>
<dbReference type="InterPro" id="IPR036388">
    <property type="entry name" value="WH-like_DNA-bd_sf"/>
</dbReference>
<gene>
    <name evidence="12" type="ORF">EDD77_101147</name>
</gene>
<evidence type="ECO:0000256" key="1">
    <source>
        <dbReference type="ARBA" id="ARBA00001286"/>
    </source>
</evidence>
<evidence type="ECO:0000256" key="2">
    <source>
        <dbReference type="ARBA" id="ARBA00008711"/>
    </source>
</evidence>
<dbReference type="Gene3D" id="1.10.10.10">
    <property type="entry name" value="Winged helix-like DNA-binding domain superfamily/Winged helix DNA-binding domain"/>
    <property type="match status" value="1"/>
</dbReference>
<evidence type="ECO:0000256" key="6">
    <source>
        <dbReference type="ARBA" id="ARBA00022763"/>
    </source>
</evidence>
<name>A0A4R1R7T1_9FIRM</name>
<feature type="domain" description="Methylated-DNA-[protein]-cysteine S-methyltransferase DNA binding" evidence="10">
    <location>
        <begin position="80"/>
        <end position="164"/>
    </location>
</feature>
<comment type="catalytic activity">
    <reaction evidence="8 9">
        <text>a 6-O-methyl-2'-deoxyguanosine in DNA + L-cysteinyl-[protein] = S-methyl-L-cysteinyl-[protein] + a 2'-deoxyguanosine in DNA</text>
        <dbReference type="Rhea" id="RHEA:24000"/>
        <dbReference type="Rhea" id="RHEA-COMP:10131"/>
        <dbReference type="Rhea" id="RHEA-COMP:10132"/>
        <dbReference type="Rhea" id="RHEA-COMP:11367"/>
        <dbReference type="Rhea" id="RHEA-COMP:11368"/>
        <dbReference type="ChEBI" id="CHEBI:29950"/>
        <dbReference type="ChEBI" id="CHEBI:82612"/>
        <dbReference type="ChEBI" id="CHEBI:85445"/>
        <dbReference type="ChEBI" id="CHEBI:85448"/>
        <dbReference type="EC" id="2.1.1.63"/>
    </reaction>
</comment>
<dbReference type="InterPro" id="IPR036217">
    <property type="entry name" value="MethylDNA_cys_MeTrfase_DNAb"/>
</dbReference>
<dbReference type="Pfam" id="PF02870">
    <property type="entry name" value="Methyltransf_1N"/>
    <property type="match status" value="1"/>
</dbReference>
<feature type="domain" description="Methylguanine DNA methyltransferase ribonuclease-like" evidence="11">
    <location>
        <begin position="2"/>
        <end position="75"/>
    </location>
</feature>
<dbReference type="InterPro" id="IPR014048">
    <property type="entry name" value="MethylDNA_cys_MeTrfase_DNA-bd"/>
</dbReference>
<comment type="subcellular location">
    <subcellularLocation>
        <location evidence="9">Cytoplasm</location>
    </subcellularLocation>
</comment>
<evidence type="ECO:0000256" key="9">
    <source>
        <dbReference type="HAMAP-Rule" id="MF_00772"/>
    </source>
</evidence>
<evidence type="ECO:0000256" key="3">
    <source>
        <dbReference type="ARBA" id="ARBA00022490"/>
    </source>
</evidence>
<organism evidence="12 13">
    <name type="scientific">Allofournierella massiliensis</name>
    <dbReference type="NCBI Taxonomy" id="1650663"/>
    <lineage>
        <taxon>Bacteria</taxon>
        <taxon>Bacillati</taxon>
        <taxon>Bacillota</taxon>
        <taxon>Clostridia</taxon>
        <taxon>Eubacteriales</taxon>
        <taxon>Oscillospiraceae</taxon>
        <taxon>Allofournierella</taxon>
    </lineage>
</organism>
<dbReference type="CDD" id="cd06445">
    <property type="entry name" value="ATase"/>
    <property type="match status" value="1"/>
</dbReference>
<feature type="active site" description="Nucleophile; methyl group acceptor" evidence="9">
    <location>
        <position position="135"/>
    </location>
</feature>
<dbReference type="HAMAP" id="MF_00772">
    <property type="entry name" value="OGT"/>
    <property type="match status" value="1"/>
</dbReference>
<keyword evidence="6 9" id="KW-0227">DNA damage</keyword>
<keyword evidence="7 9" id="KW-0234">DNA repair</keyword>
<dbReference type="InterPro" id="IPR023546">
    <property type="entry name" value="MGMT"/>
</dbReference>
<dbReference type="SUPFAM" id="SSF46767">
    <property type="entry name" value="Methylated DNA-protein cysteine methyltransferase, C-terminal domain"/>
    <property type="match status" value="1"/>
</dbReference>
<evidence type="ECO:0000313" key="12">
    <source>
        <dbReference type="EMBL" id="TCL61693.1"/>
    </source>
</evidence>
<accession>A0A4R1R7T1</accession>
<dbReference type="STRING" id="1650663.GCA_001486665_01751"/>
<dbReference type="GO" id="GO:0005737">
    <property type="term" value="C:cytoplasm"/>
    <property type="evidence" value="ECO:0007669"/>
    <property type="project" value="UniProtKB-SubCell"/>
</dbReference>
<keyword evidence="4 9" id="KW-0489">Methyltransferase</keyword>
<dbReference type="PROSITE" id="PS00374">
    <property type="entry name" value="MGMT"/>
    <property type="match status" value="1"/>
</dbReference>
<evidence type="ECO:0000256" key="4">
    <source>
        <dbReference type="ARBA" id="ARBA00022603"/>
    </source>
</evidence>
<dbReference type="EMBL" id="SLUM01000001">
    <property type="protein sequence ID" value="TCL61693.1"/>
    <property type="molecule type" value="Genomic_DNA"/>
</dbReference>
<comment type="caution">
    <text evidence="12">The sequence shown here is derived from an EMBL/GenBank/DDBJ whole genome shotgun (WGS) entry which is preliminary data.</text>
</comment>
<proteinExistence type="inferred from homology"/>
<reference evidence="12 13" key="1">
    <citation type="submission" date="2019-03" db="EMBL/GenBank/DDBJ databases">
        <title>Genomic Encyclopedia of Type Strains, Phase IV (KMG-IV): sequencing the most valuable type-strain genomes for metagenomic binning, comparative biology and taxonomic classification.</title>
        <authorList>
            <person name="Goeker M."/>
        </authorList>
    </citation>
    <scope>NUCLEOTIDE SEQUENCE [LARGE SCALE GENOMIC DNA]</scope>
    <source>
        <strain evidence="12 13">DSM 100451</strain>
    </source>
</reference>
<evidence type="ECO:0000256" key="5">
    <source>
        <dbReference type="ARBA" id="ARBA00022679"/>
    </source>
</evidence>
<dbReference type="GO" id="GO:0006307">
    <property type="term" value="P:DNA alkylation repair"/>
    <property type="evidence" value="ECO:0007669"/>
    <property type="project" value="UniProtKB-UniRule"/>
</dbReference>
<dbReference type="PANTHER" id="PTHR10815">
    <property type="entry name" value="METHYLATED-DNA--PROTEIN-CYSTEINE METHYLTRANSFERASE"/>
    <property type="match status" value="1"/>
</dbReference>
<sequence>MLYTTTLTGPLGPMMLAGTETHLTGLWLAGQMHYAAHLPPDAPRRAELPLFARAEHWLNRYFAGDTPSPAELPLAPEGSEFQKRVWALLLTIPYGQTTTYGALARAISAQTGRPMAGQAVGGAVGRNPISIIIPCHRVVGANGSLTGYAGGLDKKRWLLAHEGVTLPGFSTSGPAPR</sequence>